<dbReference type="Proteomes" id="UP000192840">
    <property type="component" value="Unassembled WGS sequence"/>
</dbReference>
<dbReference type="PANTHER" id="PTHR47129:SF1">
    <property type="entry name" value="NMRA-LIKE DOMAIN-CONTAINING PROTEIN"/>
    <property type="match status" value="1"/>
</dbReference>
<keyword evidence="3" id="KW-1185">Reference proteome</keyword>
<dbReference type="Pfam" id="PF13460">
    <property type="entry name" value="NAD_binding_10"/>
    <property type="match status" value="1"/>
</dbReference>
<dbReference type="AlphaFoldDB" id="A0A1W2FP40"/>
<dbReference type="eggNOG" id="COG0702">
    <property type="taxonomic scope" value="Bacteria"/>
</dbReference>
<dbReference type="RefSeq" id="WP_030481397.1">
    <property type="nucleotide sequence ID" value="NZ_FWYC01000019.1"/>
</dbReference>
<evidence type="ECO:0000313" key="2">
    <source>
        <dbReference type="EMBL" id="SMD23406.1"/>
    </source>
</evidence>
<dbReference type="EMBL" id="FWYC01000019">
    <property type="protein sequence ID" value="SMD23406.1"/>
    <property type="molecule type" value="Genomic_DNA"/>
</dbReference>
<proteinExistence type="predicted"/>
<dbReference type="Gene3D" id="3.90.25.10">
    <property type="entry name" value="UDP-galactose 4-epimerase, domain 1"/>
    <property type="match status" value="1"/>
</dbReference>
<dbReference type="InterPro" id="IPR052718">
    <property type="entry name" value="NmrA-type_oxidoreductase"/>
</dbReference>
<name>A0A1W2FP40_9PSEU</name>
<evidence type="ECO:0000313" key="3">
    <source>
        <dbReference type="Proteomes" id="UP000192840"/>
    </source>
</evidence>
<evidence type="ECO:0000259" key="1">
    <source>
        <dbReference type="Pfam" id="PF13460"/>
    </source>
</evidence>
<protein>
    <submittedName>
        <fullName evidence="2">NAD(P)H dehydrogenase (Quinone)</fullName>
    </submittedName>
</protein>
<dbReference type="Gene3D" id="3.40.50.720">
    <property type="entry name" value="NAD(P)-binding Rossmann-like Domain"/>
    <property type="match status" value="1"/>
</dbReference>
<dbReference type="PANTHER" id="PTHR47129">
    <property type="entry name" value="QUINONE OXIDOREDUCTASE 2"/>
    <property type="match status" value="1"/>
</dbReference>
<dbReference type="OrthoDB" id="5510591at2"/>
<sequence>MTILITGATGQLGSAVVRHVLDRTNEQVIVSVRSPEKFTLEGVEVRQGDFGKPETLDFRGVDKLLIVSADDFDTDVRIKQHENAITKAVEHGVGHIFYTSITDADTSSVGAAAAHKATESIIRAAGVPFTFLRNGMYHENYLGALSADTVAISTKDGRVASASREDFAEAAAAALTTTGHENQTYELTGSTSWSFPELAGDRYRDVSDDDLIASGVPAFLVDFFVAIRNGVFAEVRPDLEKLLGRPSTPIKVTA</sequence>
<dbReference type="InterPro" id="IPR016040">
    <property type="entry name" value="NAD(P)-bd_dom"/>
</dbReference>
<feature type="domain" description="NAD(P)-binding" evidence="1">
    <location>
        <begin position="7"/>
        <end position="177"/>
    </location>
</feature>
<organism evidence="2 3">
    <name type="scientific">Lentzea albidocapillata</name>
    <dbReference type="NCBI Taxonomy" id="40571"/>
    <lineage>
        <taxon>Bacteria</taxon>
        <taxon>Bacillati</taxon>
        <taxon>Actinomycetota</taxon>
        <taxon>Actinomycetes</taxon>
        <taxon>Pseudonocardiales</taxon>
        <taxon>Pseudonocardiaceae</taxon>
        <taxon>Lentzea</taxon>
    </lineage>
</organism>
<dbReference type="InterPro" id="IPR036291">
    <property type="entry name" value="NAD(P)-bd_dom_sf"/>
</dbReference>
<dbReference type="CDD" id="cd05269">
    <property type="entry name" value="TMR_SDR_a"/>
    <property type="match status" value="1"/>
</dbReference>
<dbReference type="STRING" id="40571.SAMN05660733_07269"/>
<dbReference type="SUPFAM" id="SSF51735">
    <property type="entry name" value="NAD(P)-binding Rossmann-fold domains"/>
    <property type="match status" value="1"/>
</dbReference>
<reference evidence="3" key="1">
    <citation type="submission" date="2017-04" db="EMBL/GenBank/DDBJ databases">
        <authorList>
            <person name="Varghese N."/>
            <person name="Submissions S."/>
        </authorList>
    </citation>
    <scope>NUCLEOTIDE SEQUENCE [LARGE SCALE GENOMIC DNA]</scope>
    <source>
        <strain evidence="3">DSM 44073</strain>
    </source>
</reference>
<accession>A0A1W2FP40</accession>
<gene>
    <name evidence="2" type="ORF">SAMN05660733_07269</name>
</gene>